<dbReference type="VEuPathDB" id="FungiDB:I7I53_01160"/>
<dbReference type="EMBL" id="CP069104">
    <property type="protein sequence ID" value="QSS53792.1"/>
    <property type="molecule type" value="Genomic_DNA"/>
</dbReference>
<dbReference type="Proteomes" id="UP000663419">
    <property type="component" value="Chromosome 3"/>
</dbReference>
<feature type="signal peptide" evidence="1">
    <location>
        <begin position="1"/>
        <end position="21"/>
    </location>
</feature>
<evidence type="ECO:0000256" key="1">
    <source>
        <dbReference type="SAM" id="SignalP"/>
    </source>
</evidence>
<dbReference type="AlphaFoldDB" id="A0A8A1LP60"/>
<feature type="chain" id="PRO_5034350493" evidence="1">
    <location>
        <begin position="22"/>
        <end position="111"/>
    </location>
</feature>
<protein>
    <submittedName>
        <fullName evidence="2">Uncharacterized protein</fullName>
    </submittedName>
</protein>
<organism evidence="2 3">
    <name type="scientific">Ajellomyces capsulatus (strain H88)</name>
    <name type="common">Darling's disease fungus</name>
    <name type="synonym">Histoplasma capsulatum</name>
    <dbReference type="NCBI Taxonomy" id="544711"/>
    <lineage>
        <taxon>Eukaryota</taxon>
        <taxon>Fungi</taxon>
        <taxon>Dikarya</taxon>
        <taxon>Ascomycota</taxon>
        <taxon>Pezizomycotina</taxon>
        <taxon>Eurotiomycetes</taxon>
        <taxon>Eurotiomycetidae</taxon>
        <taxon>Onygenales</taxon>
        <taxon>Ajellomycetaceae</taxon>
        <taxon>Histoplasma</taxon>
    </lineage>
</organism>
<accession>A0A8A1LP60</accession>
<sequence>MKSSVGVLFALALSLAPFSSAIPAPADAQITPPPGYIKPCYTHTTTFDQTTCPVTTCIVMPCISITTSTTPCLTLSCSETPTITRFRPCPTTCRTGCYTSTSYVTPPICPL</sequence>
<gene>
    <name evidence="2" type="ORF">I7I53_01160</name>
</gene>
<reference evidence="2" key="1">
    <citation type="submission" date="2021-01" db="EMBL/GenBank/DDBJ databases">
        <title>Chromosome-level genome assembly of a human fungal pathogen reveals clustering of transcriptionally co-regulated genes.</title>
        <authorList>
            <person name="Voorhies M."/>
            <person name="Cohen S."/>
            <person name="Shea T.P."/>
            <person name="Petrus S."/>
            <person name="Munoz J.F."/>
            <person name="Poplawski S."/>
            <person name="Goldman W.E."/>
            <person name="Michael T."/>
            <person name="Cuomo C.A."/>
            <person name="Sil A."/>
            <person name="Beyhan S."/>
        </authorList>
    </citation>
    <scope>NUCLEOTIDE SEQUENCE</scope>
    <source>
        <strain evidence="2">H88</strain>
    </source>
</reference>
<keyword evidence="1" id="KW-0732">Signal</keyword>
<name>A0A8A1LP60_AJEC8</name>
<evidence type="ECO:0000313" key="2">
    <source>
        <dbReference type="EMBL" id="QSS53792.1"/>
    </source>
</evidence>
<evidence type="ECO:0000313" key="3">
    <source>
        <dbReference type="Proteomes" id="UP000663419"/>
    </source>
</evidence>
<proteinExistence type="predicted"/>